<dbReference type="EMBL" id="JBJKTR010000013">
    <property type="protein sequence ID" value="KAL3348147.1"/>
    <property type="molecule type" value="Genomic_DNA"/>
</dbReference>
<protein>
    <submittedName>
        <fullName evidence="1">Uncharacterized protein</fullName>
    </submittedName>
</protein>
<organism evidence="1 2">
    <name type="scientific">Solanum stoloniferum</name>
    <dbReference type="NCBI Taxonomy" id="62892"/>
    <lineage>
        <taxon>Eukaryota</taxon>
        <taxon>Viridiplantae</taxon>
        <taxon>Streptophyta</taxon>
        <taxon>Embryophyta</taxon>
        <taxon>Tracheophyta</taxon>
        <taxon>Spermatophyta</taxon>
        <taxon>Magnoliopsida</taxon>
        <taxon>eudicotyledons</taxon>
        <taxon>Gunneridae</taxon>
        <taxon>Pentapetalae</taxon>
        <taxon>asterids</taxon>
        <taxon>lamiids</taxon>
        <taxon>Solanales</taxon>
        <taxon>Solanaceae</taxon>
        <taxon>Solanoideae</taxon>
        <taxon>Solaneae</taxon>
        <taxon>Solanum</taxon>
    </lineage>
</organism>
<sequence>RAAPTIYHVRTHNNALTEVDGKAARNTEKQHCDFCFFSNVSLNQVLWQQARGCPHFLFRNGAKILGKGVAPNWCKKFMAFEFRMDPFPALIPSISPPISALVSFYKSYPLFFVKGGTRFWGEKLREKVRKQRKNQSFTL</sequence>
<dbReference type="EMBL" id="JBJKTR010000013">
    <property type="protein sequence ID" value="KAL3348148.1"/>
    <property type="molecule type" value="Genomic_DNA"/>
</dbReference>
<dbReference type="AlphaFoldDB" id="A0ABD2SW21"/>
<name>A0ABD2SW21_9SOLN</name>
<dbReference type="Proteomes" id="UP001627284">
    <property type="component" value="Unassembled WGS sequence"/>
</dbReference>
<proteinExistence type="predicted"/>
<accession>A0ABD2SW21</accession>
<evidence type="ECO:0000313" key="1">
    <source>
        <dbReference type="EMBL" id="KAL3348148.1"/>
    </source>
</evidence>
<keyword evidence="2" id="KW-1185">Reference proteome</keyword>
<feature type="non-terminal residue" evidence="1">
    <location>
        <position position="1"/>
    </location>
</feature>
<comment type="caution">
    <text evidence="1">The sequence shown here is derived from an EMBL/GenBank/DDBJ whole genome shotgun (WGS) entry which is preliminary data.</text>
</comment>
<evidence type="ECO:0000313" key="2">
    <source>
        <dbReference type="Proteomes" id="UP001627284"/>
    </source>
</evidence>
<reference evidence="1 2" key="1">
    <citation type="submission" date="2024-05" db="EMBL/GenBank/DDBJ databases">
        <title>De novo assembly of an allotetraploid wild potato.</title>
        <authorList>
            <person name="Hosaka A.J."/>
        </authorList>
    </citation>
    <scope>NUCLEOTIDE SEQUENCE [LARGE SCALE GENOMIC DNA]</scope>
    <source>
        <tissue evidence="1">Young leaves</tissue>
    </source>
</reference>
<gene>
    <name evidence="1" type="ORF">AABB24_021681</name>
</gene>